<sequence length="46" mass="5044">MDTSYHKNSTATSARASNKKVASKTTSSRSNEKSNIETKKVAQIKK</sequence>
<organism evidence="2 3">
    <name type="scientific">Flavobacterium azizsancarii</name>
    <dbReference type="NCBI Taxonomy" id="2961580"/>
    <lineage>
        <taxon>Bacteria</taxon>
        <taxon>Pseudomonadati</taxon>
        <taxon>Bacteroidota</taxon>
        <taxon>Flavobacteriia</taxon>
        <taxon>Flavobacteriales</taxon>
        <taxon>Flavobacteriaceae</taxon>
        <taxon>Flavobacterium</taxon>
    </lineage>
</organism>
<accession>A0ABT4WBW7</accession>
<comment type="caution">
    <text evidence="2">The sequence shown here is derived from an EMBL/GenBank/DDBJ whole genome shotgun (WGS) entry which is preliminary data.</text>
</comment>
<dbReference type="RefSeq" id="WP_271335769.1">
    <property type="nucleotide sequence ID" value="NZ_JAMZNK010000012.1"/>
</dbReference>
<dbReference type="Proteomes" id="UP001212170">
    <property type="component" value="Unassembled WGS sequence"/>
</dbReference>
<evidence type="ECO:0000313" key="2">
    <source>
        <dbReference type="EMBL" id="MDA6069957.1"/>
    </source>
</evidence>
<feature type="compositionally biased region" description="Polar residues" evidence="1">
    <location>
        <begin position="1"/>
        <end position="16"/>
    </location>
</feature>
<proteinExistence type="predicted"/>
<evidence type="ECO:0000256" key="1">
    <source>
        <dbReference type="SAM" id="MobiDB-lite"/>
    </source>
</evidence>
<keyword evidence="3" id="KW-1185">Reference proteome</keyword>
<dbReference type="EMBL" id="JAMZNK010000012">
    <property type="protein sequence ID" value="MDA6069957.1"/>
    <property type="molecule type" value="Genomic_DNA"/>
</dbReference>
<feature type="region of interest" description="Disordered" evidence="1">
    <location>
        <begin position="1"/>
        <end position="46"/>
    </location>
</feature>
<protein>
    <submittedName>
        <fullName evidence="2">Uncharacterized protein</fullName>
    </submittedName>
</protein>
<evidence type="ECO:0000313" key="3">
    <source>
        <dbReference type="Proteomes" id="UP001212170"/>
    </source>
</evidence>
<reference evidence="2 3" key="1">
    <citation type="journal article" date="2023" name="Chemosphere">
        <title>Whole genome analysis of Flavobacterium aziz-sancarii sp. nov., isolated from Ardley Island (Antarctica), revealed a rich resistome and bioremediation potential.</title>
        <authorList>
            <person name="Otur C."/>
            <person name="Okay S."/>
            <person name="Kurt-Kizildogan A."/>
        </authorList>
    </citation>
    <scope>NUCLEOTIDE SEQUENCE [LARGE SCALE GENOMIC DNA]</scope>
    <source>
        <strain evidence="2 3">AC</strain>
    </source>
</reference>
<name>A0ABT4WBW7_9FLAO</name>
<gene>
    <name evidence="2" type="ORF">NJT12_10045</name>
</gene>
<feature type="compositionally biased region" description="Basic and acidic residues" evidence="1">
    <location>
        <begin position="30"/>
        <end position="40"/>
    </location>
</feature>